<organism evidence="1 2">
    <name type="scientific">Sporolactobacillus inulinus</name>
    <dbReference type="NCBI Taxonomy" id="2078"/>
    <lineage>
        <taxon>Bacteria</taxon>
        <taxon>Bacillati</taxon>
        <taxon>Bacillota</taxon>
        <taxon>Bacilli</taxon>
        <taxon>Bacillales</taxon>
        <taxon>Sporolactobacillaceae</taxon>
        <taxon>Sporolactobacillus</taxon>
    </lineage>
</organism>
<sequence length="40" mass="4600">MHGEEVPFHIDGLLLETALFDTDRRERSMTTKPTGVTNKR</sequence>
<accession>A0A4Y1ZE34</accession>
<dbReference type="EMBL" id="BEXB01000023">
    <property type="protein sequence ID" value="GAY77214.1"/>
    <property type="molecule type" value="Genomic_DNA"/>
</dbReference>
<proteinExistence type="predicted"/>
<dbReference type="AlphaFoldDB" id="A0A4Y1ZE34"/>
<gene>
    <name evidence="1" type="ORF">NBRC111894_2768</name>
</gene>
<protein>
    <submittedName>
        <fullName evidence="1">Uncharacterized protein</fullName>
    </submittedName>
</protein>
<comment type="caution">
    <text evidence="1">The sequence shown here is derived from an EMBL/GenBank/DDBJ whole genome shotgun (WGS) entry which is preliminary data.</text>
</comment>
<evidence type="ECO:0000313" key="1">
    <source>
        <dbReference type="EMBL" id="GAY77214.1"/>
    </source>
</evidence>
<dbReference type="Proteomes" id="UP000319716">
    <property type="component" value="Unassembled WGS sequence"/>
</dbReference>
<name>A0A4Y1ZE34_9BACL</name>
<evidence type="ECO:0000313" key="2">
    <source>
        <dbReference type="Proteomes" id="UP000319716"/>
    </source>
</evidence>
<reference evidence="1 2" key="1">
    <citation type="submission" date="2017-11" db="EMBL/GenBank/DDBJ databases">
        <title>Draft Genome Sequence of Sporolactobacillus inulinus NBRC 111894 Isolated from Koso, a Japanese Sugar-Vegetable Fermented Beverage.</title>
        <authorList>
            <person name="Chiou T.Y."/>
            <person name="Oshima K."/>
            <person name="Suda W."/>
            <person name="Hattori M."/>
            <person name="Takahashi T."/>
        </authorList>
    </citation>
    <scope>NUCLEOTIDE SEQUENCE [LARGE SCALE GENOMIC DNA]</scope>
    <source>
        <strain evidence="1 2">NBRC111894</strain>
    </source>
</reference>